<dbReference type="Pfam" id="PF00439">
    <property type="entry name" value="Bromodomain"/>
    <property type="match status" value="1"/>
</dbReference>
<sequence>MNRGGGDRGGGGVPPRAPAIDGDIADAAIYRSLEPDVEEYERRAREDVASLVALAVVERVVIDDDGRDAGARACTSASASTTRVMTDLPKAPAANVPALARAGSRELMDLFPKARAKATSPAAKSTAPSSTWAVNALHKQFNTALGAILDELVKLDVVDPFLIAVDVRNVPDYYVVIETPIDIATMRDKARGGKYLSKDAFAKDLRLMESNAVKYNGSKSVVADMARAVVSRGEELLSHMPRVDFVTCARVAAFADALTRDKDSVLSLDGDRITDAGYGEDDVDANVAAWREATMRTRVRRVFRAKALAGLPLGDRRAVRPRSARGMLDFMRASADHCFETESLANDATASIEVGARSAAPEDDIFIANAVPALPQYAGTALVMRDEDVFDAMTRAVARAWLERPQFEAGAVVTRGTLHVVASRAQDFITNIARAIKRATVNDAAIITTATTANIDDDDERARKKQRTADAQFFAAVRVSRRLPQARRALRYAPTP</sequence>
<dbReference type="Gene3D" id="1.20.920.10">
    <property type="entry name" value="Bromodomain-like"/>
    <property type="match status" value="1"/>
</dbReference>
<dbReference type="GO" id="GO:0017025">
    <property type="term" value="F:TBP-class protein binding"/>
    <property type="evidence" value="ECO:0007669"/>
    <property type="project" value="InterPro"/>
</dbReference>
<protein>
    <recommendedName>
        <fullName evidence="4">Bromo domain-containing protein</fullName>
    </recommendedName>
</protein>
<dbReference type="InterPro" id="IPR001487">
    <property type="entry name" value="Bromodomain"/>
</dbReference>
<dbReference type="AlphaFoldDB" id="A0A7S0XJJ2"/>
<proteinExistence type="predicted"/>
<dbReference type="PANTHER" id="PTHR13900">
    <property type="entry name" value="TRANSCRIPTION INITIATION FACTOR TFIID"/>
    <property type="match status" value="1"/>
</dbReference>
<evidence type="ECO:0000256" key="3">
    <source>
        <dbReference type="SAM" id="MobiDB-lite"/>
    </source>
</evidence>
<feature type="domain" description="Bromo" evidence="4">
    <location>
        <begin position="153"/>
        <end position="223"/>
    </location>
</feature>
<dbReference type="PANTHER" id="PTHR13900:SF0">
    <property type="entry name" value="TRANSCRIPTION INITIATION FACTOR TFIID SUBUNIT 1"/>
    <property type="match status" value="1"/>
</dbReference>
<dbReference type="PRINTS" id="PR00503">
    <property type="entry name" value="BROMODOMAIN"/>
</dbReference>
<dbReference type="PROSITE" id="PS50014">
    <property type="entry name" value="BROMODOMAIN_2"/>
    <property type="match status" value="1"/>
</dbReference>
<dbReference type="SUPFAM" id="SSF47370">
    <property type="entry name" value="Bromodomain"/>
    <property type="match status" value="1"/>
</dbReference>
<reference evidence="5" key="1">
    <citation type="submission" date="2021-01" db="EMBL/GenBank/DDBJ databases">
        <authorList>
            <person name="Corre E."/>
            <person name="Pelletier E."/>
            <person name="Niang G."/>
            <person name="Scheremetjew M."/>
            <person name="Finn R."/>
            <person name="Kale V."/>
            <person name="Holt S."/>
            <person name="Cochrane G."/>
            <person name="Meng A."/>
            <person name="Brown T."/>
            <person name="Cohen L."/>
        </authorList>
    </citation>
    <scope>NUCLEOTIDE SEQUENCE</scope>
    <source>
        <strain evidence="5">Clade-D-RCC2573</strain>
    </source>
</reference>
<gene>
    <name evidence="5" type="ORF">OMED0936_LOCUS878</name>
</gene>
<dbReference type="InterPro" id="IPR040240">
    <property type="entry name" value="TAF1"/>
</dbReference>
<dbReference type="InterPro" id="IPR036427">
    <property type="entry name" value="Bromodomain-like_sf"/>
</dbReference>
<evidence type="ECO:0000256" key="2">
    <source>
        <dbReference type="PROSITE-ProRule" id="PRU00035"/>
    </source>
</evidence>
<dbReference type="GO" id="GO:0005669">
    <property type="term" value="C:transcription factor TFIID complex"/>
    <property type="evidence" value="ECO:0007669"/>
    <property type="project" value="InterPro"/>
</dbReference>
<evidence type="ECO:0000313" key="5">
    <source>
        <dbReference type="EMBL" id="CAD8727981.1"/>
    </source>
</evidence>
<dbReference type="GO" id="GO:0051123">
    <property type="term" value="P:RNA polymerase II preinitiation complex assembly"/>
    <property type="evidence" value="ECO:0007669"/>
    <property type="project" value="TreeGrafter"/>
</dbReference>
<organism evidence="5">
    <name type="scientific">Ostreococcus mediterraneus</name>
    <dbReference type="NCBI Taxonomy" id="1486918"/>
    <lineage>
        <taxon>Eukaryota</taxon>
        <taxon>Viridiplantae</taxon>
        <taxon>Chlorophyta</taxon>
        <taxon>Mamiellophyceae</taxon>
        <taxon>Mamiellales</taxon>
        <taxon>Bathycoccaceae</taxon>
        <taxon>Ostreococcus</taxon>
    </lineage>
</organism>
<accession>A0A7S0XJJ2</accession>
<evidence type="ECO:0000256" key="1">
    <source>
        <dbReference type="ARBA" id="ARBA00023117"/>
    </source>
</evidence>
<dbReference type="GO" id="GO:0004402">
    <property type="term" value="F:histone acetyltransferase activity"/>
    <property type="evidence" value="ECO:0007669"/>
    <property type="project" value="InterPro"/>
</dbReference>
<dbReference type="InterPro" id="IPR018359">
    <property type="entry name" value="Bromodomain_CS"/>
</dbReference>
<dbReference type="EMBL" id="HBFF01001072">
    <property type="protein sequence ID" value="CAD8727981.1"/>
    <property type="molecule type" value="Transcribed_RNA"/>
</dbReference>
<dbReference type="GO" id="GO:0016251">
    <property type="term" value="F:RNA polymerase II general transcription initiation factor activity"/>
    <property type="evidence" value="ECO:0007669"/>
    <property type="project" value="InterPro"/>
</dbReference>
<name>A0A7S0XJJ2_9CHLO</name>
<dbReference type="PROSITE" id="PS00633">
    <property type="entry name" value="BROMODOMAIN_1"/>
    <property type="match status" value="1"/>
</dbReference>
<evidence type="ECO:0000259" key="4">
    <source>
        <dbReference type="PROSITE" id="PS50014"/>
    </source>
</evidence>
<keyword evidence="1 2" id="KW-0103">Bromodomain</keyword>
<feature type="region of interest" description="Disordered" evidence="3">
    <location>
        <begin position="1"/>
        <end position="20"/>
    </location>
</feature>
<dbReference type="SMART" id="SM00297">
    <property type="entry name" value="BROMO"/>
    <property type="match status" value="1"/>
</dbReference>